<accession>A0A9N9CI46</accession>
<feature type="compositionally biased region" description="Basic and acidic residues" evidence="2">
    <location>
        <begin position="1"/>
        <end position="23"/>
    </location>
</feature>
<evidence type="ECO:0000313" key="3">
    <source>
        <dbReference type="EMBL" id="CAG8602513.1"/>
    </source>
</evidence>
<evidence type="ECO:0000256" key="1">
    <source>
        <dbReference type="SAM" id="Coils"/>
    </source>
</evidence>
<gene>
    <name evidence="3" type="ORF">ALEPTO_LOCUS8209</name>
</gene>
<keyword evidence="1" id="KW-0175">Coiled coil</keyword>
<name>A0A9N9CI46_9GLOM</name>
<dbReference type="EMBL" id="CAJVPS010004341">
    <property type="protein sequence ID" value="CAG8602513.1"/>
    <property type="molecule type" value="Genomic_DNA"/>
</dbReference>
<keyword evidence="4" id="KW-1185">Reference proteome</keyword>
<evidence type="ECO:0000313" key="4">
    <source>
        <dbReference type="Proteomes" id="UP000789508"/>
    </source>
</evidence>
<dbReference type="AlphaFoldDB" id="A0A9N9CI46"/>
<comment type="caution">
    <text evidence="3">The sequence shown here is derived from an EMBL/GenBank/DDBJ whole genome shotgun (WGS) entry which is preliminary data.</text>
</comment>
<feature type="region of interest" description="Disordered" evidence="2">
    <location>
        <begin position="1"/>
        <end position="31"/>
    </location>
</feature>
<reference evidence="3" key="1">
    <citation type="submission" date="2021-06" db="EMBL/GenBank/DDBJ databases">
        <authorList>
            <person name="Kallberg Y."/>
            <person name="Tangrot J."/>
            <person name="Rosling A."/>
        </authorList>
    </citation>
    <scope>NUCLEOTIDE SEQUENCE</scope>
    <source>
        <strain evidence="3">FL130A</strain>
    </source>
</reference>
<dbReference type="Proteomes" id="UP000789508">
    <property type="component" value="Unassembled WGS sequence"/>
</dbReference>
<sequence length="154" mass="18751">MQEEEIQQKEQEFKEQVEEERKKTDPKRKKYTRIESTRLFHMLEKIEKEIGLDNNLQDAKNELQTIRDKLTPHFSTIDYCYYLIKEEESSGDKSKELDEHQLEEKLENLIKQIEQKKSIRSQYIEKEKELTEEIDELLKSAELLVEELKKEKFR</sequence>
<organism evidence="3 4">
    <name type="scientific">Ambispora leptoticha</name>
    <dbReference type="NCBI Taxonomy" id="144679"/>
    <lineage>
        <taxon>Eukaryota</taxon>
        <taxon>Fungi</taxon>
        <taxon>Fungi incertae sedis</taxon>
        <taxon>Mucoromycota</taxon>
        <taxon>Glomeromycotina</taxon>
        <taxon>Glomeromycetes</taxon>
        <taxon>Archaeosporales</taxon>
        <taxon>Ambisporaceae</taxon>
        <taxon>Ambispora</taxon>
    </lineage>
</organism>
<evidence type="ECO:0000256" key="2">
    <source>
        <dbReference type="SAM" id="MobiDB-lite"/>
    </source>
</evidence>
<protein>
    <submittedName>
        <fullName evidence="3">2815_t:CDS:1</fullName>
    </submittedName>
</protein>
<proteinExistence type="predicted"/>
<feature type="coiled-coil region" evidence="1">
    <location>
        <begin position="99"/>
        <end position="151"/>
    </location>
</feature>